<organism evidence="1">
    <name type="scientific">Anguilla anguilla</name>
    <name type="common">European freshwater eel</name>
    <name type="synonym">Muraena anguilla</name>
    <dbReference type="NCBI Taxonomy" id="7936"/>
    <lineage>
        <taxon>Eukaryota</taxon>
        <taxon>Metazoa</taxon>
        <taxon>Chordata</taxon>
        <taxon>Craniata</taxon>
        <taxon>Vertebrata</taxon>
        <taxon>Euteleostomi</taxon>
        <taxon>Actinopterygii</taxon>
        <taxon>Neopterygii</taxon>
        <taxon>Teleostei</taxon>
        <taxon>Anguilliformes</taxon>
        <taxon>Anguillidae</taxon>
        <taxon>Anguilla</taxon>
    </lineage>
</organism>
<proteinExistence type="predicted"/>
<sequence length="21" mass="2418">MNWIVARIPVGAPLLWPELLE</sequence>
<reference evidence="1" key="1">
    <citation type="submission" date="2014-11" db="EMBL/GenBank/DDBJ databases">
        <authorList>
            <person name="Amaro Gonzalez C."/>
        </authorList>
    </citation>
    <scope>NUCLEOTIDE SEQUENCE</scope>
</reference>
<name>A0A0E9R2D7_ANGAN</name>
<protein>
    <submittedName>
        <fullName evidence="1">Uncharacterized protein</fullName>
    </submittedName>
</protein>
<evidence type="ECO:0000313" key="1">
    <source>
        <dbReference type="EMBL" id="JAH22508.1"/>
    </source>
</evidence>
<dbReference type="AlphaFoldDB" id="A0A0E9R2D7"/>
<reference evidence="1" key="2">
    <citation type="journal article" date="2015" name="Fish Shellfish Immunol.">
        <title>Early steps in the European eel (Anguilla anguilla)-Vibrio vulnificus interaction in the gills: Role of the RtxA13 toxin.</title>
        <authorList>
            <person name="Callol A."/>
            <person name="Pajuelo D."/>
            <person name="Ebbesson L."/>
            <person name="Teles M."/>
            <person name="MacKenzie S."/>
            <person name="Amaro C."/>
        </authorList>
    </citation>
    <scope>NUCLEOTIDE SEQUENCE</scope>
</reference>
<accession>A0A0E9R2D7</accession>
<dbReference type="EMBL" id="GBXM01086069">
    <property type="protein sequence ID" value="JAH22508.1"/>
    <property type="molecule type" value="Transcribed_RNA"/>
</dbReference>